<gene>
    <name evidence="2" type="ORF">METZ01_LOCUS433105</name>
</gene>
<dbReference type="Pfam" id="PF07969">
    <property type="entry name" value="Amidohydro_3"/>
    <property type="match status" value="1"/>
</dbReference>
<dbReference type="Gene3D" id="3.10.310.70">
    <property type="match status" value="1"/>
</dbReference>
<dbReference type="InterPro" id="IPR032466">
    <property type="entry name" value="Metal_Hydrolase"/>
</dbReference>
<proteinExistence type="predicted"/>
<feature type="non-terminal residue" evidence="2">
    <location>
        <position position="265"/>
    </location>
</feature>
<feature type="non-terminal residue" evidence="2">
    <location>
        <position position="1"/>
    </location>
</feature>
<dbReference type="InterPro" id="IPR013108">
    <property type="entry name" value="Amidohydro_3"/>
</dbReference>
<evidence type="ECO:0000313" key="2">
    <source>
        <dbReference type="EMBL" id="SVD80251.1"/>
    </source>
</evidence>
<dbReference type="EMBL" id="UINC01174230">
    <property type="protein sequence ID" value="SVD80251.1"/>
    <property type="molecule type" value="Genomic_DNA"/>
</dbReference>
<dbReference type="AlphaFoldDB" id="A0A382YBL6"/>
<dbReference type="Gene3D" id="3.20.20.140">
    <property type="entry name" value="Metal-dependent hydrolases"/>
    <property type="match status" value="1"/>
</dbReference>
<dbReference type="PANTHER" id="PTHR22642">
    <property type="entry name" value="IMIDAZOLONEPROPIONASE"/>
    <property type="match status" value="1"/>
</dbReference>
<dbReference type="PANTHER" id="PTHR22642:SF2">
    <property type="entry name" value="PROTEIN LONG AFTER FAR-RED 3"/>
    <property type="match status" value="1"/>
</dbReference>
<name>A0A382YBL6_9ZZZZ</name>
<organism evidence="2">
    <name type="scientific">marine metagenome</name>
    <dbReference type="NCBI Taxonomy" id="408172"/>
    <lineage>
        <taxon>unclassified sequences</taxon>
        <taxon>metagenomes</taxon>
        <taxon>ecological metagenomes</taxon>
    </lineage>
</organism>
<accession>A0A382YBL6</accession>
<feature type="domain" description="Amidohydrolase 3" evidence="1">
    <location>
        <begin position="1"/>
        <end position="264"/>
    </location>
</feature>
<protein>
    <recommendedName>
        <fullName evidence="1">Amidohydrolase 3 domain-containing protein</fullName>
    </recommendedName>
</protein>
<sequence length="265" mass="29858">NLDGATVIPGFIDAHFHLKNFGKRLDMLNLKGIKSIEQVVQLIKEKLLTLESNQWLIGFGWDQNLWNKKNYPNKELLNSIAPDNPVYLTRIDGHSAWVNDAAIQLSNHSKEQIDHIEGGALINDCILIDNSMNLFKNILPNDSKKEIKHWIKIAIDKIIQRGITGVHDAWQDKETIEVIQGLIKEGQFPIRCYGMIGSSNGALLEQFFSAGHYHDDYLSIRSVKAFIDGALGSRGAALYEPYCDDKNNCGLILISKEEFKEIAEA</sequence>
<evidence type="ECO:0000259" key="1">
    <source>
        <dbReference type="Pfam" id="PF07969"/>
    </source>
</evidence>
<reference evidence="2" key="1">
    <citation type="submission" date="2018-05" db="EMBL/GenBank/DDBJ databases">
        <authorList>
            <person name="Lanie J.A."/>
            <person name="Ng W.-L."/>
            <person name="Kazmierczak K.M."/>
            <person name="Andrzejewski T.M."/>
            <person name="Davidsen T.M."/>
            <person name="Wayne K.J."/>
            <person name="Tettelin H."/>
            <person name="Glass J.I."/>
            <person name="Rusch D."/>
            <person name="Podicherti R."/>
            <person name="Tsui H.-C.T."/>
            <person name="Winkler M.E."/>
        </authorList>
    </citation>
    <scope>NUCLEOTIDE SEQUENCE</scope>
</reference>
<dbReference type="SUPFAM" id="SSF51556">
    <property type="entry name" value="Metallo-dependent hydrolases"/>
    <property type="match status" value="1"/>
</dbReference>